<dbReference type="Gene3D" id="3.40.50.2300">
    <property type="match status" value="2"/>
</dbReference>
<evidence type="ECO:0000313" key="6">
    <source>
        <dbReference type="Proteomes" id="UP000331127"/>
    </source>
</evidence>
<dbReference type="InterPro" id="IPR028082">
    <property type="entry name" value="Peripla_BP_I"/>
</dbReference>
<dbReference type="EMBL" id="BLAE01000010">
    <property type="protein sequence ID" value="GES08488.1"/>
    <property type="molecule type" value="Genomic_DNA"/>
</dbReference>
<dbReference type="PROSITE" id="PS51257">
    <property type="entry name" value="PROKAR_LIPOPROTEIN"/>
    <property type="match status" value="1"/>
</dbReference>
<keyword evidence="3" id="KW-0732">Signal</keyword>
<evidence type="ECO:0000256" key="3">
    <source>
        <dbReference type="SAM" id="SignalP"/>
    </source>
</evidence>
<name>A0A5M3WQE4_9ACTN</name>
<comment type="caution">
    <text evidence="5">The sequence shown here is derived from an EMBL/GenBank/DDBJ whole genome shotgun (WGS) entry which is preliminary data.</text>
</comment>
<gene>
    <name evidence="5" type="ORF">Amac_020840</name>
</gene>
<dbReference type="GO" id="GO:0030288">
    <property type="term" value="C:outer membrane-bounded periplasmic space"/>
    <property type="evidence" value="ECO:0007669"/>
    <property type="project" value="TreeGrafter"/>
</dbReference>
<comment type="similarity">
    <text evidence="2">Belongs to the bacterial solute-binding protein 2 family.</text>
</comment>
<feature type="signal peptide" evidence="3">
    <location>
        <begin position="1"/>
        <end position="32"/>
    </location>
</feature>
<sequence length="386" mass="40436">MRVRRTVRSGGEQHVRTAIAVTVAVAAGLALAACGSDDSAKSKAGDSAGASEAAAAAQAFVKPFLETPTQITVTESLPGLPETGKTFVWVSCDTSLCRDIAGGAKEAAETVGWNYKNLTFKLADPASLVAALNQALDLSPAAVGFTALPEAVWSTVLPAYQKAGVQLVPAVVGPVKLNETVPANIFGDESQNTQAKLLANYTISDSKGTAEGLLVRVPDLVTLKAFDAGVEEAYKACDTCELSSVDVGLAQVAAGQVNGVITSELQRNPGIKYVILPSSDFAQGLSSALQTAGLNDIRILAVGSTEQDLQDVMDGRATGFVPFSAKYAGWLAVDSALRKSAGVPFPEGYGQIPMQLFVKENTAEPFSSYEEPADFRAQFEKLWKLK</sequence>
<comment type="subcellular location">
    <subcellularLocation>
        <location evidence="1">Cell envelope</location>
    </subcellularLocation>
</comment>
<proteinExistence type="inferred from homology"/>
<dbReference type="Pfam" id="PF13407">
    <property type="entry name" value="Peripla_BP_4"/>
    <property type="match status" value="1"/>
</dbReference>
<dbReference type="InterPro" id="IPR050555">
    <property type="entry name" value="Bact_Solute-Bind_Prot2"/>
</dbReference>
<evidence type="ECO:0000256" key="2">
    <source>
        <dbReference type="ARBA" id="ARBA00007639"/>
    </source>
</evidence>
<feature type="domain" description="Periplasmic binding protein" evidence="4">
    <location>
        <begin position="99"/>
        <end position="339"/>
    </location>
</feature>
<reference evidence="5 6" key="1">
    <citation type="submission" date="2019-10" db="EMBL/GenBank/DDBJ databases">
        <title>Whole genome shotgun sequence of Acrocarpospora macrocephala NBRC 16266.</title>
        <authorList>
            <person name="Ichikawa N."/>
            <person name="Kimura A."/>
            <person name="Kitahashi Y."/>
            <person name="Komaki H."/>
            <person name="Oguchi A."/>
        </authorList>
    </citation>
    <scope>NUCLEOTIDE SEQUENCE [LARGE SCALE GENOMIC DNA]</scope>
    <source>
        <strain evidence="5 6">NBRC 16266</strain>
    </source>
</reference>
<keyword evidence="6" id="KW-1185">Reference proteome</keyword>
<dbReference type="SUPFAM" id="SSF53822">
    <property type="entry name" value="Periplasmic binding protein-like I"/>
    <property type="match status" value="1"/>
</dbReference>
<dbReference type="Proteomes" id="UP000331127">
    <property type="component" value="Unassembled WGS sequence"/>
</dbReference>
<evidence type="ECO:0000259" key="4">
    <source>
        <dbReference type="Pfam" id="PF13407"/>
    </source>
</evidence>
<dbReference type="GO" id="GO:0030246">
    <property type="term" value="F:carbohydrate binding"/>
    <property type="evidence" value="ECO:0007669"/>
    <property type="project" value="TreeGrafter"/>
</dbReference>
<feature type="chain" id="PRO_5024369664" description="Periplasmic binding protein domain-containing protein" evidence="3">
    <location>
        <begin position="33"/>
        <end position="386"/>
    </location>
</feature>
<accession>A0A5M3WQE4</accession>
<protein>
    <recommendedName>
        <fullName evidence="4">Periplasmic binding protein domain-containing protein</fullName>
    </recommendedName>
</protein>
<evidence type="ECO:0000313" key="5">
    <source>
        <dbReference type="EMBL" id="GES08488.1"/>
    </source>
</evidence>
<dbReference type="AlphaFoldDB" id="A0A5M3WQE4"/>
<dbReference type="PANTHER" id="PTHR30036:SF7">
    <property type="entry name" value="ABC TRANSPORTER PERIPLASMIC-BINDING PROTEIN YPHF"/>
    <property type="match status" value="1"/>
</dbReference>
<evidence type="ECO:0000256" key="1">
    <source>
        <dbReference type="ARBA" id="ARBA00004196"/>
    </source>
</evidence>
<dbReference type="InterPro" id="IPR025997">
    <property type="entry name" value="SBP_2_dom"/>
</dbReference>
<dbReference type="PANTHER" id="PTHR30036">
    <property type="entry name" value="D-XYLOSE-BINDING PERIPLASMIC PROTEIN"/>
    <property type="match status" value="1"/>
</dbReference>
<organism evidence="5 6">
    <name type="scientific">Acrocarpospora macrocephala</name>
    <dbReference type="NCBI Taxonomy" id="150177"/>
    <lineage>
        <taxon>Bacteria</taxon>
        <taxon>Bacillati</taxon>
        <taxon>Actinomycetota</taxon>
        <taxon>Actinomycetes</taxon>
        <taxon>Streptosporangiales</taxon>
        <taxon>Streptosporangiaceae</taxon>
        <taxon>Acrocarpospora</taxon>
    </lineage>
</organism>